<dbReference type="GO" id="GO:0003824">
    <property type="term" value="F:catalytic activity"/>
    <property type="evidence" value="ECO:0007669"/>
    <property type="project" value="InterPro"/>
</dbReference>
<feature type="domain" description="Radical SAM core" evidence="7">
    <location>
        <begin position="11"/>
        <end position="226"/>
    </location>
</feature>
<evidence type="ECO:0000313" key="9">
    <source>
        <dbReference type="Proteomes" id="UP000177187"/>
    </source>
</evidence>
<dbReference type="AlphaFoldDB" id="A0A1F5FB50"/>
<gene>
    <name evidence="8" type="ORF">A2Y64_05160</name>
</gene>
<dbReference type="Proteomes" id="UP000177187">
    <property type="component" value="Unassembled WGS sequence"/>
</dbReference>
<accession>A0A1F5FB50</accession>
<dbReference type="SUPFAM" id="SSF102114">
    <property type="entry name" value="Radical SAM enzymes"/>
    <property type="match status" value="1"/>
</dbReference>
<protein>
    <recommendedName>
        <fullName evidence="7">Radical SAM core domain-containing protein</fullName>
    </recommendedName>
</protein>
<dbReference type="GO" id="GO:0046872">
    <property type="term" value="F:metal ion binding"/>
    <property type="evidence" value="ECO:0007669"/>
    <property type="project" value="UniProtKB-KW"/>
</dbReference>
<dbReference type="SFLD" id="SFLDG01387">
    <property type="entry name" value="BtrN-like_SPASM_domain_contain"/>
    <property type="match status" value="1"/>
</dbReference>
<dbReference type="STRING" id="1817816.A2Y64_05160"/>
<dbReference type="InterPro" id="IPR058240">
    <property type="entry name" value="rSAM_sf"/>
</dbReference>
<dbReference type="CDD" id="cd01335">
    <property type="entry name" value="Radical_SAM"/>
    <property type="match status" value="1"/>
</dbReference>
<dbReference type="GO" id="GO:0051539">
    <property type="term" value="F:4 iron, 4 sulfur cluster binding"/>
    <property type="evidence" value="ECO:0007669"/>
    <property type="project" value="UniProtKB-KW"/>
</dbReference>
<evidence type="ECO:0000256" key="6">
    <source>
        <dbReference type="ARBA" id="ARBA00023014"/>
    </source>
</evidence>
<dbReference type="PROSITE" id="PS51918">
    <property type="entry name" value="RADICAL_SAM"/>
    <property type="match status" value="1"/>
</dbReference>
<evidence type="ECO:0000313" key="8">
    <source>
        <dbReference type="EMBL" id="OGD76851.1"/>
    </source>
</evidence>
<dbReference type="Pfam" id="PF13186">
    <property type="entry name" value="SPASM"/>
    <property type="match status" value="1"/>
</dbReference>
<keyword evidence="5" id="KW-0408">Iron</keyword>
<keyword evidence="3" id="KW-0949">S-adenosyl-L-methionine</keyword>
<evidence type="ECO:0000256" key="5">
    <source>
        <dbReference type="ARBA" id="ARBA00023004"/>
    </source>
</evidence>
<comment type="cofactor">
    <cofactor evidence="1">
        <name>[4Fe-4S] cluster</name>
        <dbReference type="ChEBI" id="CHEBI:49883"/>
    </cofactor>
</comment>
<evidence type="ECO:0000256" key="3">
    <source>
        <dbReference type="ARBA" id="ARBA00022691"/>
    </source>
</evidence>
<dbReference type="InterPro" id="IPR013785">
    <property type="entry name" value="Aldolase_TIM"/>
</dbReference>
<dbReference type="CDD" id="cd21109">
    <property type="entry name" value="SPASM"/>
    <property type="match status" value="1"/>
</dbReference>
<dbReference type="InterPro" id="IPR007197">
    <property type="entry name" value="rSAM"/>
</dbReference>
<dbReference type="SFLD" id="SFLDG01067">
    <property type="entry name" value="SPASM/twitch_domain_containing"/>
    <property type="match status" value="1"/>
</dbReference>
<dbReference type="Pfam" id="PF04055">
    <property type="entry name" value="Radical_SAM"/>
    <property type="match status" value="1"/>
</dbReference>
<proteinExistence type="predicted"/>
<comment type="caution">
    <text evidence="8">The sequence shown here is derived from an EMBL/GenBank/DDBJ whole genome shotgun (WGS) entry which is preliminary data.</text>
</comment>
<dbReference type="EMBL" id="MFAF01000060">
    <property type="protein sequence ID" value="OGD76851.1"/>
    <property type="molecule type" value="Genomic_DNA"/>
</dbReference>
<evidence type="ECO:0000256" key="4">
    <source>
        <dbReference type="ARBA" id="ARBA00022723"/>
    </source>
</evidence>
<keyword evidence="2" id="KW-0004">4Fe-4S</keyword>
<dbReference type="InterPro" id="IPR034391">
    <property type="entry name" value="AdoMet-like_SPASM_containing"/>
</dbReference>
<keyword evidence="6" id="KW-0411">Iron-sulfur</keyword>
<dbReference type="SFLD" id="SFLDS00029">
    <property type="entry name" value="Radical_SAM"/>
    <property type="match status" value="1"/>
</dbReference>
<dbReference type="Gene3D" id="3.20.20.70">
    <property type="entry name" value="Aldolase class I"/>
    <property type="match status" value="1"/>
</dbReference>
<keyword evidence="4" id="KW-0479">Metal-binding</keyword>
<evidence type="ECO:0000259" key="7">
    <source>
        <dbReference type="PROSITE" id="PS51918"/>
    </source>
</evidence>
<reference evidence="8 9" key="1">
    <citation type="journal article" date="2016" name="Nat. Commun.">
        <title>Thousands of microbial genomes shed light on interconnected biogeochemical processes in an aquifer system.</title>
        <authorList>
            <person name="Anantharaman K."/>
            <person name="Brown C.T."/>
            <person name="Hug L.A."/>
            <person name="Sharon I."/>
            <person name="Castelle C.J."/>
            <person name="Probst A.J."/>
            <person name="Thomas B.C."/>
            <person name="Singh A."/>
            <person name="Wilkins M.J."/>
            <person name="Karaoz U."/>
            <person name="Brodie E.L."/>
            <person name="Williams K.H."/>
            <person name="Hubbard S.S."/>
            <person name="Banfield J.F."/>
        </authorList>
    </citation>
    <scope>NUCLEOTIDE SEQUENCE [LARGE SCALE GENOMIC DNA]</scope>
</reference>
<sequence length="292" mass="33410">MTMENPDRFSDFPPAPRFIQIETTTACNAVCPFCRQKDLQRGPVKMEDRLWRKIIAETRGLGVAYRPFLQNEPLCDARLEEIVAYIKQDPTARVELNTNGELLPEKRARTLLALGLDEVRFSIDAVSAGVYEKTRPGIDRDAVYERVTRFCELAKKKSCMTRVRMIEMPENAGERDEFKKYWEPLADSVELVPLYRWPWSGQSEADTVLKPCLKILCEMFFFTDGRAVLCCWDIDGRGVIGDANASTVLEIWNGPVVGNFRKILARGERRKIHLCSRCDAYAHLDWKPPGKG</sequence>
<dbReference type="PANTHER" id="PTHR43787">
    <property type="entry name" value="FEMO COFACTOR BIOSYNTHESIS PROTEIN NIFB-RELATED"/>
    <property type="match status" value="1"/>
</dbReference>
<dbReference type="InterPro" id="IPR023885">
    <property type="entry name" value="4Fe4S-binding_SPASM_dom"/>
</dbReference>
<evidence type="ECO:0000256" key="1">
    <source>
        <dbReference type="ARBA" id="ARBA00001966"/>
    </source>
</evidence>
<evidence type="ECO:0000256" key="2">
    <source>
        <dbReference type="ARBA" id="ARBA00022485"/>
    </source>
</evidence>
<name>A0A1F5FB50_9BACT</name>
<organism evidence="8 9">
    <name type="scientific">Candidatus Coatesbacteria bacterium RBG_13_66_14</name>
    <dbReference type="NCBI Taxonomy" id="1817816"/>
    <lineage>
        <taxon>Bacteria</taxon>
        <taxon>Candidatus Coatesiibacteriota</taxon>
    </lineage>
</organism>